<evidence type="ECO:0000313" key="4">
    <source>
        <dbReference type="EMBL" id="MTT30750.1"/>
    </source>
</evidence>
<organism evidence="4 5">
    <name type="scientific">Terrilactibacillus tamarindi</name>
    <dbReference type="NCBI Taxonomy" id="2599694"/>
    <lineage>
        <taxon>Bacteria</taxon>
        <taxon>Bacillati</taxon>
        <taxon>Bacillota</taxon>
        <taxon>Bacilli</taxon>
        <taxon>Bacillales</taxon>
        <taxon>Bacillaceae</taxon>
        <taxon>Terrilactibacillus</taxon>
    </lineage>
</organism>
<dbReference type="PROSITE" id="PS51192">
    <property type="entry name" value="HELICASE_ATP_BIND_1"/>
    <property type="match status" value="1"/>
</dbReference>
<dbReference type="Gene3D" id="3.40.50.300">
    <property type="entry name" value="P-loop containing nucleotide triphosphate hydrolases"/>
    <property type="match status" value="1"/>
</dbReference>
<keyword evidence="5" id="KW-1185">Reference proteome</keyword>
<sequence>MTTHIQMTFVPNANQDQRFFMFLTDEEDNIATNFRLLNVIEYHPLLNESLNNYTQEADLSIQLNQRNQTVHGCYVPMDSVFNLMIDPRINQQVPPFRLGSTLLFLKEISAALHILAENGQFFPFMYHVDKYEETYYFSHWLPNMKLIIESKLLEKWKQELPNLVLTLGTEWNTDQGLNLLITLWMDHLVRSQIHVSNLPFLDNWSQFDHETPLAHWYENLSHFNDRPFFIANHESDVRKLEQYEHDIHDWTEDLLHAQSPDMIHDLISFRSYYIEPKYTPEKIELHLDPMNPDQPFHSETRWSCQIMISGYQQNERKKISIIDFINKSHQALEWFGSKLYRVSDLIPYSLFNIHQTTSSSIVVSPDEVIQLYQGTSFLLSHDIAIHLPEWLNITESNSDIDVQLELEAGDSLFGLSSLINYNWRISVGNINLTAAEFKQLVKQKQPFIKRGNEWIHLPLDKLINAYDSFDETSSVLGQQPKLADALRLQTIAKRKSKKNPMSINTTQSLDEYFAGLLKKPNKNIPIPKGFTGKLRPYQKRGYTWLSNLRDKQVGGCLADDMGLGKTIQAISYITHTLELKQKDHNTTLIICPTSLLANWKREFQNFAPDLTIYVHHGPNRYPAKSIDRYLKDVDVLITSYTIFTRESEELEHYTWASVILDEGQAIKNPNTKKSRAMRRIKADHRIILTGTPMENRLEELWSIMEFLNPGYLGPLQKFREAFVRPIEKRQDKQKSKMLTKMIQPFLLRREKTDQSIIQDLPDKIETKETCLLNKTQASLYQSIVDELAHRVITTEGIERKGLILSTLTKLKQVCDHPLLLSNEDLNLDESGKIKRFLDILEPIFEHREKTLVFTQYVRMGHILENCIKKHYSDATVLFLHGSLTAEKRQALIESFRSDQSGKTVFILSLKAGGVGLNLTEATHVIHFDRWWNPAVEEQATDRAYRIGQHKNVHVYKLMCEGTLEQRIDELIEKKKNLTNQIIGNGEGWLTELDDKEIYELVRLRERVF</sequence>
<dbReference type="SMART" id="SM00487">
    <property type="entry name" value="DEXDc"/>
    <property type="match status" value="1"/>
</dbReference>
<dbReference type="CDD" id="cd18793">
    <property type="entry name" value="SF2_C_SNF"/>
    <property type="match status" value="1"/>
</dbReference>
<dbReference type="GO" id="GO:0004386">
    <property type="term" value="F:helicase activity"/>
    <property type="evidence" value="ECO:0007669"/>
    <property type="project" value="UniProtKB-KW"/>
</dbReference>
<evidence type="ECO:0000313" key="5">
    <source>
        <dbReference type="Proteomes" id="UP000440978"/>
    </source>
</evidence>
<dbReference type="SUPFAM" id="SSF52540">
    <property type="entry name" value="P-loop containing nucleoside triphosphate hydrolases"/>
    <property type="match status" value="2"/>
</dbReference>
<dbReference type="GO" id="GO:0016787">
    <property type="term" value="F:hydrolase activity"/>
    <property type="evidence" value="ECO:0007669"/>
    <property type="project" value="UniProtKB-KW"/>
</dbReference>
<dbReference type="Gene3D" id="3.40.50.10810">
    <property type="entry name" value="Tandem AAA-ATPase domain"/>
    <property type="match status" value="1"/>
</dbReference>
<dbReference type="InterPro" id="IPR022138">
    <property type="entry name" value="DUF3670"/>
</dbReference>
<keyword evidence="4" id="KW-0547">Nucleotide-binding</keyword>
<dbReference type="PANTHER" id="PTHR10799">
    <property type="entry name" value="SNF2/RAD54 HELICASE FAMILY"/>
    <property type="match status" value="1"/>
</dbReference>
<comment type="caution">
    <text evidence="4">The sequence shown here is derived from an EMBL/GenBank/DDBJ whole genome shotgun (WGS) entry which is preliminary data.</text>
</comment>
<dbReference type="InterPro" id="IPR027417">
    <property type="entry name" value="P-loop_NTPase"/>
</dbReference>
<gene>
    <name evidence="4" type="ORF">GMB86_01815</name>
</gene>
<dbReference type="AlphaFoldDB" id="A0A6N8CML0"/>
<dbReference type="GO" id="GO:0005524">
    <property type="term" value="F:ATP binding"/>
    <property type="evidence" value="ECO:0007669"/>
    <property type="project" value="InterPro"/>
</dbReference>
<dbReference type="InterPro" id="IPR000330">
    <property type="entry name" value="SNF2_N"/>
</dbReference>
<evidence type="ECO:0000259" key="3">
    <source>
        <dbReference type="PROSITE" id="PS51194"/>
    </source>
</evidence>
<accession>A0A6N8CML0</accession>
<dbReference type="PROSITE" id="PS51194">
    <property type="entry name" value="HELICASE_CTER"/>
    <property type="match status" value="1"/>
</dbReference>
<dbReference type="RefSeq" id="WP_155216231.1">
    <property type="nucleotide sequence ID" value="NZ_WNHB01000002.1"/>
</dbReference>
<dbReference type="Pfam" id="PF00271">
    <property type="entry name" value="Helicase_C"/>
    <property type="match status" value="1"/>
</dbReference>
<dbReference type="InterPro" id="IPR014001">
    <property type="entry name" value="Helicase_ATP-bd"/>
</dbReference>
<reference evidence="4 5" key="1">
    <citation type="submission" date="2019-11" db="EMBL/GenBank/DDBJ databases">
        <title>Terrilactibacillus tamarindus sp. nov. BCM23-1 isolated from bark of Tamarindus indica.</title>
        <authorList>
            <person name="Kingkaew E."/>
            <person name="Tanasupawat S."/>
        </authorList>
    </citation>
    <scope>NUCLEOTIDE SEQUENCE [LARGE SCALE GENOMIC DNA]</scope>
    <source>
        <strain evidence="4 5">BCM23-1</strain>
    </source>
</reference>
<dbReference type="FunFam" id="3.40.50.300:FF:000533">
    <property type="entry name" value="Helicase, Snf2 family"/>
    <property type="match status" value="1"/>
</dbReference>
<dbReference type="CDD" id="cd18012">
    <property type="entry name" value="DEXQc_arch_SWI2_SNF2"/>
    <property type="match status" value="1"/>
</dbReference>
<dbReference type="InterPro" id="IPR038718">
    <property type="entry name" value="SNF2-like_sf"/>
</dbReference>
<dbReference type="Pfam" id="PF00176">
    <property type="entry name" value="SNF2-rel_dom"/>
    <property type="match status" value="1"/>
</dbReference>
<dbReference type="Proteomes" id="UP000440978">
    <property type="component" value="Unassembled WGS sequence"/>
</dbReference>
<name>A0A6N8CML0_9BACI</name>
<dbReference type="OrthoDB" id="9760715at2"/>
<keyword evidence="1" id="KW-0378">Hydrolase</keyword>
<protein>
    <submittedName>
        <fullName evidence="4">ATP-dependent helicase</fullName>
    </submittedName>
</protein>
<evidence type="ECO:0000256" key="1">
    <source>
        <dbReference type="ARBA" id="ARBA00022801"/>
    </source>
</evidence>
<dbReference type="EMBL" id="WNHB01000002">
    <property type="protein sequence ID" value="MTT30750.1"/>
    <property type="molecule type" value="Genomic_DNA"/>
</dbReference>
<keyword evidence="4" id="KW-0067">ATP-binding</keyword>
<dbReference type="InterPro" id="IPR049730">
    <property type="entry name" value="SNF2/RAD54-like_C"/>
</dbReference>
<dbReference type="InterPro" id="IPR001650">
    <property type="entry name" value="Helicase_C-like"/>
</dbReference>
<dbReference type="Pfam" id="PF12419">
    <property type="entry name" value="DUF3670"/>
    <property type="match status" value="1"/>
</dbReference>
<keyword evidence="4" id="KW-0347">Helicase</keyword>
<feature type="domain" description="Helicase ATP-binding" evidence="2">
    <location>
        <begin position="546"/>
        <end position="710"/>
    </location>
</feature>
<evidence type="ECO:0000259" key="2">
    <source>
        <dbReference type="PROSITE" id="PS51192"/>
    </source>
</evidence>
<dbReference type="SMART" id="SM00490">
    <property type="entry name" value="HELICc"/>
    <property type="match status" value="1"/>
</dbReference>
<proteinExistence type="predicted"/>
<feature type="domain" description="Helicase C-terminal" evidence="3">
    <location>
        <begin position="838"/>
        <end position="993"/>
    </location>
</feature>